<dbReference type="Proteomes" id="UP000177652">
    <property type="component" value="Unassembled WGS sequence"/>
</dbReference>
<comment type="function">
    <text evidence="9">Confers DNA tethering and processivity to DNA polymerases and other proteins. Acts as a clamp, forming a ring around DNA (a reaction catalyzed by the clamp-loading complex) which diffuses in an ATP-independent manner freely and bidirectionally along dsDNA. Initially characterized for its ability to contact the catalytic subunit of DNA polymerase III (Pol III), a complex, multichain enzyme responsible for most of the replicative synthesis in bacteria; Pol III exhibits 3'-5' exonuclease proofreading activity. The beta chain is required for initiation of replication as well as for processivity of DNA replication.</text>
</comment>
<dbReference type="CDD" id="cd00140">
    <property type="entry name" value="beta_clamp"/>
    <property type="match status" value="1"/>
</dbReference>
<evidence type="ECO:0000256" key="9">
    <source>
        <dbReference type="PIRNR" id="PIRNR000804"/>
    </source>
</evidence>
<evidence type="ECO:0000256" key="2">
    <source>
        <dbReference type="ARBA" id="ARBA00010752"/>
    </source>
</evidence>
<evidence type="ECO:0000256" key="1">
    <source>
        <dbReference type="ARBA" id="ARBA00004496"/>
    </source>
</evidence>
<dbReference type="Pfam" id="PF00712">
    <property type="entry name" value="DNA_pol3_beta"/>
    <property type="match status" value="1"/>
</dbReference>
<evidence type="ECO:0000256" key="8">
    <source>
        <dbReference type="ARBA" id="ARBA00023125"/>
    </source>
</evidence>
<accession>A0A1F6DX93</accession>
<evidence type="ECO:0000256" key="3">
    <source>
        <dbReference type="ARBA" id="ARBA00022490"/>
    </source>
</evidence>
<comment type="subunit">
    <text evidence="9">Forms a ring-shaped head-to-tail homodimer around DNA.</text>
</comment>
<gene>
    <name evidence="13" type="ORF">A3D71_03250</name>
</gene>
<sequence>MKITTTKEKILNAVQLAERVTGKKETLPVLSCVLLEAGGSSKGEMVVRATNLEAGIEISIPCDVEDKGMVAVSAAVLSQTLKSISGEKIIFKTEDGNLVIESRGTRTLIKAIPHEEFPALGSGTDTKGITISREELMRGVQSVSYAASPSMIRPELGSVYVSVRPGSIVCVATDSFRLAEKTINGVKSKNETDLLIPLKHALELAHVLERIGNDEVQLSADDSQMSVSADGVRYVSRVVDGTFPNYKEIMPKKFETEATVLKNDFAEMLRKARVFSGNDQHVGLHIYPKRKVFSATARSAEVGEMSDSIDAAISGEDLDINFHIGYLADCLSVVESDSIVFGFAGAGRPLVISGVSDPSFTYLVMPLNR</sequence>
<dbReference type="InterPro" id="IPR022635">
    <property type="entry name" value="DNA_polIII_beta_C"/>
</dbReference>
<evidence type="ECO:0000256" key="6">
    <source>
        <dbReference type="ARBA" id="ARBA00022705"/>
    </source>
</evidence>
<dbReference type="InterPro" id="IPR001001">
    <property type="entry name" value="DNA_polIII_beta"/>
</dbReference>
<protein>
    <recommendedName>
        <fullName evidence="9">Beta sliding clamp</fullName>
    </recommendedName>
</protein>
<evidence type="ECO:0000256" key="7">
    <source>
        <dbReference type="ARBA" id="ARBA00022932"/>
    </source>
</evidence>
<evidence type="ECO:0000259" key="10">
    <source>
        <dbReference type="Pfam" id="PF00712"/>
    </source>
</evidence>
<dbReference type="GO" id="GO:0008408">
    <property type="term" value="F:3'-5' exonuclease activity"/>
    <property type="evidence" value="ECO:0007669"/>
    <property type="project" value="InterPro"/>
</dbReference>
<keyword evidence="3 9" id="KW-0963">Cytoplasm</keyword>
<organism evidence="13 14">
    <name type="scientific">Candidatus Kaiserbacteria bacterium RIFCSPHIGHO2_02_FULL_55_20</name>
    <dbReference type="NCBI Taxonomy" id="1798497"/>
    <lineage>
        <taxon>Bacteria</taxon>
        <taxon>Candidatus Kaiseribacteriota</taxon>
    </lineage>
</organism>
<evidence type="ECO:0000256" key="5">
    <source>
        <dbReference type="ARBA" id="ARBA00022695"/>
    </source>
</evidence>
<dbReference type="GO" id="GO:0006271">
    <property type="term" value="P:DNA strand elongation involved in DNA replication"/>
    <property type="evidence" value="ECO:0007669"/>
    <property type="project" value="TreeGrafter"/>
</dbReference>
<evidence type="ECO:0000313" key="14">
    <source>
        <dbReference type="Proteomes" id="UP000177652"/>
    </source>
</evidence>
<dbReference type="AlphaFoldDB" id="A0A1F6DX93"/>
<comment type="caution">
    <text evidence="13">The sequence shown here is derived from an EMBL/GenBank/DDBJ whole genome shotgun (WGS) entry which is preliminary data.</text>
</comment>
<dbReference type="PANTHER" id="PTHR30478:SF0">
    <property type="entry name" value="BETA SLIDING CLAMP"/>
    <property type="match status" value="1"/>
</dbReference>
<dbReference type="Gene3D" id="3.10.150.10">
    <property type="entry name" value="DNA Polymerase III, subunit A, domain 2"/>
    <property type="match status" value="1"/>
</dbReference>
<dbReference type="GO" id="GO:0003887">
    <property type="term" value="F:DNA-directed DNA polymerase activity"/>
    <property type="evidence" value="ECO:0007669"/>
    <property type="project" value="UniProtKB-UniRule"/>
</dbReference>
<keyword evidence="7 9" id="KW-0239">DNA-directed DNA polymerase</keyword>
<dbReference type="STRING" id="1798497.A3D71_03250"/>
<keyword evidence="8" id="KW-0238">DNA-binding</keyword>
<evidence type="ECO:0000313" key="13">
    <source>
        <dbReference type="EMBL" id="OGG66049.1"/>
    </source>
</evidence>
<dbReference type="GO" id="GO:0009360">
    <property type="term" value="C:DNA polymerase III complex"/>
    <property type="evidence" value="ECO:0007669"/>
    <property type="project" value="InterPro"/>
</dbReference>
<dbReference type="InterPro" id="IPR022637">
    <property type="entry name" value="DNA_polIII_beta_cen"/>
</dbReference>
<dbReference type="SMART" id="SM00480">
    <property type="entry name" value="POL3Bc"/>
    <property type="match status" value="1"/>
</dbReference>
<dbReference type="InterPro" id="IPR046938">
    <property type="entry name" value="DNA_clamp_sf"/>
</dbReference>
<dbReference type="EMBL" id="MFLK01000021">
    <property type="protein sequence ID" value="OGG66049.1"/>
    <property type="molecule type" value="Genomic_DNA"/>
</dbReference>
<dbReference type="PIRSF" id="PIRSF000804">
    <property type="entry name" value="DNA_pol_III_b"/>
    <property type="match status" value="1"/>
</dbReference>
<dbReference type="PANTHER" id="PTHR30478">
    <property type="entry name" value="DNA POLYMERASE III SUBUNIT BETA"/>
    <property type="match status" value="1"/>
</dbReference>
<feature type="domain" description="DNA polymerase III beta sliding clamp N-terminal" evidence="10">
    <location>
        <begin position="1"/>
        <end position="120"/>
    </location>
</feature>
<dbReference type="GO" id="GO:0005737">
    <property type="term" value="C:cytoplasm"/>
    <property type="evidence" value="ECO:0007669"/>
    <property type="project" value="UniProtKB-SubCell"/>
</dbReference>
<keyword evidence="5 9" id="KW-0548">Nucleotidyltransferase</keyword>
<dbReference type="SUPFAM" id="SSF55979">
    <property type="entry name" value="DNA clamp"/>
    <property type="match status" value="3"/>
</dbReference>
<dbReference type="GO" id="GO:0003677">
    <property type="term" value="F:DNA binding"/>
    <property type="evidence" value="ECO:0007669"/>
    <property type="project" value="UniProtKB-UniRule"/>
</dbReference>
<proteinExistence type="inferred from homology"/>
<dbReference type="InterPro" id="IPR022634">
    <property type="entry name" value="DNA_polIII_beta_N"/>
</dbReference>
<comment type="subcellular location">
    <subcellularLocation>
        <location evidence="1 9">Cytoplasm</location>
    </subcellularLocation>
</comment>
<dbReference type="Gene3D" id="3.70.10.10">
    <property type="match status" value="1"/>
</dbReference>
<dbReference type="Pfam" id="PF02767">
    <property type="entry name" value="DNA_pol3_beta_2"/>
    <property type="match status" value="1"/>
</dbReference>
<evidence type="ECO:0000256" key="4">
    <source>
        <dbReference type="ARBA" id="ARBA00022679"/>
    </source>
</evidence>
<keyword evidence="6 9" id="KW-0235">DNA replication</keyword>
<dbReference type="NCBIfam" id="TIGR00663">
    <property type="entry name" value="dnan"/>
    <property type="match status" value="1"/>
</dbReference>
<keyword evidence="4 9" id="KW-0808">Transferase</keyword>
<reference evidence="13 14" key="1">
    <citation type="journal article" date="2016" name="Nat. Commun.">
        <title>Thousands of microbial genomes shed light on interconnected biogeochemical processes in an aquifer system.</title>
        <authorList>
            <person name="Anantharaman K."/>
            <person name="Brown C.T."/>
            <person name="Hug L.A."/>
            <person name="Sharon I."/>
            <person name="Castelle C.J."/>
            <person name="Probst A.J."/>
            <person name="Thomas B.C."/>
            <person name="Singh A."/>
            <person name="Wilkins M.J."/>
            <person name="Karaoz U."/>
            <person name="Brodie E.L."/>
            <person name="Williams K.H."/>
            <person name="Hubbard S.S."/>
            <person name="Banfield J.F."/>
        </authorList>
    </citation>
    <scope>NUCLEOTIDE SEQUENCE [LARGE SCALE GENOMIC DNA]</scope>
</reference>
<feature type="domain" description="DNA polymerase III beta sliding clamp C-terminal" evidence="12">
    <location>
        <begin position="247"/>
        <end position="367"/>
    </location>
</feature>
<evidence type="ECO:0000259" key="11">
    <source>
        <dbReference type="Pfam" id="PF02767"/>
    </source>
</evidence>
<comment type="similarity">
    <text evidence="2 9">Belongs to the beta sliding clamp family.</text>
</comment>
<name>A0A1F6DX93_9BACT</name>
<feature type="domain" description="DNA polymerase III beta sliding clamp central" evidence="11">
    <location>
        <begin position="131"/>
        <end position="245"/>
    </location>
</feature>
<evidence type="ECO:0000259" key="12">
    <source>
        <dbReference type="Pfam" id="PF02768"/>
    </source>
</evidence>
<dbReference type="Pfam" id="PF02768">
    <property type="entry name" value="DNA_pol3_beta_3"/>
    <property type="match status" value="1"/>
</dbReference>